<evidence type="ECO:0000313" key="4">
    <source>
        <dbReference type="Proteomes" id="UP000324767"/>
    </source>
</evidence>
<dbReference type="EMBL" id="VXIT01000003">
    <property type="protein sequence ID" value="KAA6413678.1"/>
    <property type="molecule type" value="Genomic_DNA"/>
</dbReference>
<name>A0A5M8PY70_9LECA</name>
<feature type="transmembrane region" description="Helical" evidence="2">
    <location>
        <begin position="24"/>
        <end position="51"/>
    </location>
</feature>
<keyword evidence="2" id="KW-0812">Transmembrane</keyword>
<evidence type="ECO:0000256" key="2">
    <source>
        <dbReference type="SAM" id="Phobius"/>
    </source>
</evidence>
<reference evidence="3 4" key="1">
    <citation type="submission" date="2019-09" db="EMBL/GenBank/DDBJ databases">
        <title>The hologenome of the rock-dwelling lichen Lasallia pustulata.</title>
        <authorList>
            <person name="Greshake Tzovaras B."/>
            <person name="Segers F."/>
            <person name="Bicker A."/>
            <person name="Dal Grande F."/>
            <person name="Otte J."/>
            <person name="Hankeln T."/>
            <person name="Schmitt I."/>
            <person name="Ebersberger I."/>
        </authorList>
    </citation>
    <scope>NUCLEOTIDE SEQUENCE [LARGE SCALE GENOMIC DNA]</scope>
    <source>
        <strain evidence="3">A1-1</strain>
    </source>
</reference>
<accession>A0A5M8PY70</accession>
<dbReference type="AlphaFoldDB" id="A0A5M8PY70"/>
<dbReference type="Proteomes" id="UP000324767">
    <property type="component" value="Unassembled WGS sequence"/>
</dbReference>
<feature type="region of interest" description="Disordered" evidence="1">
    <location>
        <begin position="65"/>
        <end position="93"/>
    </location>
</feature>
<organism evidence="3 4">
    <name type="scientific">Lasallia pustulata</name>
    <dbReference type="NCBI Taxonomy" id="136370"/>
    <lineage>
        <taxon>Eukaryota</taxon>
        <taxon>Fungi</taxon>
        <taxon>Dikarya</taxon>
        <taxon>Ascomycota</taxon>
        <taxon>Pezizomycotina</taxon>
        <taxon>Lecanoromycetes</taxon>
        <taxon>OSLEUM clade</taxon>
        <taxon>Umbilicariomycetidae</taxon>
        <taxon>Umbilicariales</taxon>
        <taxon>Umbilicariaceae</taxon>
        <taxon>Lasallia</taxon>
    </lineage>
</organism>
<feature type="transmembrane region" description="Helical" evidence="2">
    <location>
        <begin position="241"/>
        <end position="261"/>
    </location>
</feature>
<comment type="caution">
    <text evidence="3">The sequence shown here is derived from an EMBL/GenBank/DDBJ whole genome shotgun (WGS) entry which is preliminary data.</text>
</comment>
<feature type="transmembrane region" description="Helical" evidence="2">
    <location>
        <begin position="171"/>
        <end position="193"/>
    </location>
</feature>
<feature type="transmembrane region" description="Helical" evidence="2">
    <location>
        <begin position="103"/>
        <end position="130"/>
    </location>
</feature>
<protein>
    <submittedName>
        <fullName evidence="3">Uncharacterized protein</fullName>
    </submittedName>
</protein>
<dbReference type="OrthoDB" id="4582561at2759"/>
<proteinExistence type="predicted"/>
<gene>
    <name evidence="3" type="ORF">FRX48_02039</name>
</gene>
<evidence type="ECO:0000256" key="1">
    <source>
        <dbReference type="SAM" id="MobiDB-lite"/>
    </source>
</evidence>
<evidence type="ECO:0000313" key="3">
    <source>
        <dbReference type="EMBL" id="KAA6413678.1"/>
    </source>
</evidence>
<feature type="transmembrane region" description="Helical" evidence="2">
    <location>
        <begin position="142"/>
        <end position="164"/>
    </location>
</feature>
<keyword evidence="2" id="KW-1133">Transmembrane helix</keyword>
<feature type="compositionally biased region" description="Basic and acidic residues" evidence="1">
    <location>
        <begin position="73"/>
        <end position="92"/>
    </location>
</feature>
<keyword evidence="2" id="KW-0472">Membrane</keyword>
<sequence>MADIGESGQIDICSQQTFIATPDIAGIGVTVSSILQSAIAVFGGLALYLFYQYGQYSQRRAKEAEAIQSRGVPPHEEASEVPPRKPSAEPSDKPSFAVRQVRILVFSLVGFQKAQCFFVMAVEVAALILISKTKNASSYIDAATTVPISSAGVVSVTLTLYALMRFGKSSWYIFIFSVCSWAFSLAEAISPAFNFTNYNWDEIHDPGALGSESCGLVSTTALCAGRGTNNLPGGLALNFEIFWLVLEHIYITALFGWAFAIEFTDFGGLFKEHAIAINDWVFGQIVGVTFWLPNIVEFVYLQIRGRMEGASYKLVWPLRITAEPDNKTTYGDTNPT</sequence>